<dbReference type="HAMAP" id="MF_00156">
    <property type="entry name" value="PanB"/>
    <property type="match status" value="1"/>
</dbReference>
<dbReference type="AlphaFoldDB" id="A0A9D2KC76"/>
<dbReference type="CDD" id="cd06557">
    <property type="entry name" value="KPHMT-like"/>
    <property type="match status" value="1"/>
</dbReference>
<feature type="binding site" evidence="7 9">
    <location>
        <position position="91"/>
    </location>
    <ligand>
        <name>3-methyl-2-oxobutanoate</name>
        <dbReference type="ChEBI" id="CHEBI:11851"/>
    </ligand>
</feature>
<dbReference type="PANTHER" id="PTHR20881">
    <property type="entry name" value="3-METHYL-2-OXOBUTANOATE HYDROXYMETHYLTRANSFERASE"/>
    <property type="match status" value="1"/>
</dbReference>
<comment type="subcellular location">
    <subcellularLocation>
        <location evidence="7">Cytoplasm</location>
    </subcellularLocation>
</comment>
<feature type="binding site" evidence="7 9">
    <location>
        <begin position="52"/>
        <end position="53"/>
    </location>
    <ligand>
        <name>3-methyl-2-oxobutanoate</name>
        <dbReference type="ChEBI" id="CHEBI:11851"/>
    </ligand>
</feature>
<reference evidence="11" key="1">
    <citation type="journal article" date="2021" name="PeerJ">
        <title>Extensive microbial diversity within the chicken gut microbiome revealed by metagenomics and culture.</title>
        <authorList>
            <person name="Gilroy R."/>
            <person name="Ravi A."/>
            <person name="Getino M."/>
            <person name="Pursley I."/>
            <person name="Horton D.L."/>
            <person name="Alikhan N.F."/>
            <person name="Baker D."/>
            <person name="Gharbi K."/>
            <person name="Hall N."/>
            <person name="Watson M."/>
            <person name="Adriaenssens E.M."/>
            <person name="Foster-Nyarko E."/>
            <person name="Jarju S."/>
            <person name="Secka A."/>
            <person name="Antonio M."/>
            <person name="Oren A."/>
            <person name="Chaudhuri R.R."/>
            <person name="La Ragione R."/>
            <person name="Hildebrand F."/>
            <person name="Pallen M.J."/>
        </authorList>
    </citation>
    <scope>NUCLEOTIDE SEQUENCE</scope>
    <source>
        <strain evidence="11">ChiW4-1371</strain>
    </source>
</reference>
<keyword evidence="7 10" id="KW-0460">Magnesium</keyword>
<evidence type="ECO:0000256" key="6">
    <source>
        <dbReference type="ARBA" id="ARBA00056497"/>
    </source>
</evidence>
<dbReference type="InterPro" id="IPR015813">
    <property type="entry name" value="Pyrv/PenolPyrv_kinase-like_dom"/>
</dbReference>
<comment type="caution">
    <text evidence="11">The sequence shown here is derived from an EMBL/GenBank/DDBJ whole genome shotgun (WGS) entry which is preliminary data.</text>
</comment>
<proteinExistence type="inferred from homology"/>
<evidence type="ECO:0000256" key="9">
    <source>
        <dbReference type="PIRSR" id="PIRSR000388-2"/>
    </source>
</evidence>
<keyword evidence="7 10" id="KW-0479">Metal-binding</keyword>
<dbReference type="Pfam" id="PF02548">
    <property type="entry name" value="Pantoate_transf"/>
    <property type="match status" value="1"/>
</dbReference>
<keyword evidence="4 7" id="KW-0566">Pantothenate biosynthesis</keyword>
<protein>
    <recommendedName>
        <fullName evidence="7">3-methyl-2-oxobutanoate hydroxymethyltransferase</fullName>
        <ecNumber evidence="7">2.1.2.11</ecNumber>
    </recommendedName>
    <alternativeName>
        <fullName evidence="7">Ketopantoate hydroxymethyltransferase</fullName>
        <shortName evidence="7">KPHMT</shortName>
    </alternativeName>
</protein>
<evidence type="ECO:0000313" key="12">
    <source>
        <dbReference type="Proteomes" id="UP000824176"/>
    </source>
</evidence>
<dbReference type="GO" id="GO:0015940">
    <property type="term" value="P:pantothenate biosynthetic process"/>
    <property type="evidence" value="ECO:0007669"/>
    <property type="project" value="UniProtKB-UniRule"/>
</dbReference>
<dbReference type="EMBL" id="DXAQ01000122">
    <property type="protein sequence ID" value="HIZ89856.1"/>
    <property type="molecule type" value="Genomic_DNA"/>
</dbReference>
<evidence type="ECO:0000256" key="4">
    <source>
        <dbReference type="ARBA" id="ARBA00022655"/>
    </source>
</evidence>
<organism evidence="11 12">
    <name type="scientific">Candidatus Mucispirillum faecigallinarum</name>
    <dbReference type="NCBI Taxonomy" id="2838699"/>
    <lineage>
        <taxon>Bacteria</taxon>
        <taxon>Pseudomonadati</taxon>
        <taxon>Deferribacterota</taxon>
        <taxon>Deferribacteres</taxon>
        <taxon>Deferribacterales</taxon>
        <taxon>Mucispirillaceae</taxon>
        <taxon>Mucispirillum</taxon>
    </lineage>
</organism>
<evidence type="ECO:0000256" key="7">
    <source>
        <dbReference type="HAMAP-Rule" id="MF_00156"/>
    </source>
</evidence>
<gene>
    <name evidence="7 11" type="primary">panB</name>
    <name evidence="11" type="ORF">H9804_07910</name>
</gene>
<dbReference type="EC" id="2.1.2.11" evidence="7"/>
<evidence type="ECO:0000313" key="11">
    <source>
        <dbReference type="EMBL" id="HIZ89856.1"/>
    </source>
</evidence>
<feature type="binding site" evidence="7 10">
    <location>
        <position position="52"/>
    </location>
    <ligand>
        <name>Mg(2+)</name>
        <dbReference type="ChEBI" id="CHEBI:18420"/>
    </ligand>
</feature>
<comment type="pathway">
    <text evidence="1 7">Cofactor biosynthesis; (R)-pantothenate biosynthesis; (R)-pantoate from 3-methyl-2-oxobutanoate: step 1/2.</text>
</comment>
<evidence type="ECO:0000256" key="2">
    <source>
        <dbReference type="ARBA" id="ARBA00008676"/>
    </source>
</evidence>
<dbReference type="InterPro" id="IPR003700">
    <property type="entry name" value="Pantoate_hydroxy_MeTrfase"/>
</dbReference>
<dbReference type="PANTHER" id="PTHR20881:SF0">
    <property type="entry name" value="3-METHYL-2-OXOBUTANOATE HYDROXYMETHYLTRANSFERASE"/>
    <property type="match status" value="1"/>
</dbReference>
<evidence type="ECO:0000256" key="8">
    <source>
        <dbReference type="PIRSR" id="PIRSR000388-1"/>
    </source>
</evidence>
<keyword evidence="5 7" id="KW-0808">Transferase</keyword>
<feature type="binding site" evidence="7 10">
    <location>
        <position position="123"/>
    </location>
    <ligand>
        <name>Mg(2+)</name>
        <dbReference type="ChEBI" id="CHEBI:18420"/>
    </ligand>
</feature>
<dbReference type="Proteomes" id="UP000824176">
    <property type="component" value="Unassembled WGS sequence"/>
</dbReference>
<sequence>MSVHKEVKQALNINSFIKMKENNDKITCLTAYDYTSAKIIDNAGIDLILVGDSLGMVMNGYNSTIPVTIEEIIYHTKSVKRAVNRAFVVADMPFGSYHADINSALMNAIRLVKETEVPAVKLEGGKEIAPLVEKLVNTGIGVMGHIGLKPQMINTMGGYKIFGKEGAELLLEDAKALEKAGVFSIVLEGVSSKSAEIITNNINVPTIGIGAGAGCSGQILVYHDVFGIFTDFKPKFVKRYANVADVIEKAAKEYINDVKSGAFPDEEHSFK</sequence>
<comment type="similarity">
    <text evidence="2 7">Belongs to the PanB family.</text>
</comment>
<dbReference type="GO" id="GO:0000287">
    <property type="term" value="F:magnesium ion binding"/>
    <property type="evidence" value="ECO:0007669"/>
    <property type="project" value="TreeGrafter"/>
</dbReference>
<comment type="function">
    <text evidence="6 7">Catalyzes the reversible reaction in which hydroxymethyl group from 5,10-methylenetetrahydrofolate is transferred onto alpha-ketoisovalerate to form ketopantoate.</text>
</comment>
<dbReference type="GO" id="GO:0003864">
    <property type="term" value="F:3-methyl-2-oxobutanoate hydroxymethyltransferase activity"/>
    <property type="evidence" value="ECO:0007669"/>
    <property type="project" value="UniProtKB-UniRule"/>
</dbReference>
<keyword evidence="7" id="KW-0963">Cytoplasm</keyword>
<comment type="subunit">
    <text evidence="3 7">Homodecamer; pentamer of dimers.</text>
</comment>
<evidence type="ECO:0000256" key="1">
    <source>
        <dbReference type="ARBA" id="ARBA00005033"/>
    </source>
</evidence>
<feature type="active site" description="Proton acceptor" evidence="7 8">
    <location>
        <position position="188"/>
    </location>
</feature>
<dbReference type="NCBIfam" id="NF001452">
    <property type="entry name" value="PRK00311.1"/>
    <property type="match status" value="1"/>
</dbReference>
<comment type="cofactor">
    <cofactor evidence="7 10">
        <name>Mg(2+)</name>
        <dbReference type="ChEBI" id="CHEBI:18420"/>
    </cofactor>
    <text evidence="7 10">Binds 1 Mg(2+) ion per subunit.</text>
</comment>
<dbReference type="Gene3D" id="3.20.20.60">
    <property type="entry name" value="Phosphoenolpyruvate-binding domains"/>
    <property type="match status" value="1"/>
</dbReference>
<evidence type="ECO:0000256" key="5">
    <source>
        <dbReference type="ARBA" id="ARBA00022679"/>
    </source>
</evidence>
<evidence type="ECO:0000256" key="10">
    <source>
        <dbReference type="PIRSR" id="PIRSR000388-3"/>
    </source>
</evidence>
<comment type="catalytic activity">
    <reaction evidence="7">
        <text>(6R)-5,10-methylene-5,6,7,8-tetrahydrofolate + 3-methyl-2-oxobutanoate + H2O = 2-dehydropantoate + (6S)-5,6,7,8-tetrahydrofolate</text>
        <dbReference type="Rhea" id="RHEA:11824"/>
        <dbReference type="ChEBI" id="CHEBI:11561"/>
        <dbReference type="ChEBI" id="CHEBI:11851"/>
        <dbReference type="ChEBI" id="CHEBI:15377"/>
        <dbReference type="ChEBI" id="CHEBI:15636"/>
        <dbReference type="ChEBI" id="CHEBI:57453"/>
        <dbReference type="EC" id="2.1.2.11"/>
    </reaction>
</comment>
<reference evidence="11" key="2">
    <citation type="submission" date="2021-04" db="EMBL/GenBank/DDBJ databases">
        <authorList>
            <person name="Gilroy R."/>
        </authorList>
    </citation>
    <scope>NUCLEOTIDE SEQUENCE</scope>
    <source>
        <strain evidence="11">ChiW4-1371</strain>
    </source>
</reference>
<dbReference type="FunFam" id="3.20.20.60:FF:000003">
    <property type="entry name" value="3-methyl-2-oxobutanoate hydroxymethyltransferase"/>
    <property type="match status" value="1"/>
</dbReference>
<dbReference type="GO" id="GO:0005737">
    <property type="term" value="C:cytoplasm"/>
    <property type="evidence" value="ECO:0007669"/>
    <property type="project" value="UniProtKB-SubCell"/>
</dbReference>
<accession>A0A9D2KC76</accession>
<evidence type="ECO:0000256" key="3">
    <source>
        <dbReference type="ARBA" id="ARBA00011424"/>
    </source>
</evidence>
<feature type="binding site" evidence="7 10">
    <location>
        <position position="91"/>
    </location>
    <ligand>
        <name>Mg(2+)</name>
        <dbReference type="ChEBI" id="CHEBI:18420"/>
    </ligand>
</feature>
<dbReference type="PIRSF" id="PIRSF000388">
    <property type="entry name" value="Pantoate_hydroxy_MeTrfase"/>
    <property type="match status" value="1"/>
</dbReference>
<name>A0A9D2KC76_9BACT</name>
<dbReference type="NCBIfam" id="TIGR00222">
    <property type="entry name" value="panB"/>
    <property type="match status" value="1"/>
</dbReference>
<feature type="binding site" evidence="7 9">
    <location>
        <position position="121"/>
    </location>
    <ligand>
        <name>3-methyl-2-oxobutanoate</name>
        <dbReference type="ChEBI" id="CHEBI:11851"/>
    </ligand>
</feature>
<dbReference type="SUPFAM" id="SSF51621">
    <property type="entry name" value="Phosphoenolpyruvate/pyruvate domain"/>
    <property type="match status" value="1"/>
</dbReference>
<dbReference type="InterPro" id="IPR040442">
    <property type="entry name" value="Pyrv_kinase-like_dom_sf"/>
</dbReference>